<proteinExistence type="predicted"/>
<dbReference type="EMBL" id="JAHRIO010084693">
    <property type="protein sequence ID" value="MEQ2186596.1"/>
    <property type="molecule type" value="Genomic_DNA"/>
</dbReference>
<organism evidence="2 3">
    <name type="scientific">Goodea atripinnis</name>
    <dbReference type="NCBI Taxonomy" id="208336"/>
    <lineage>
        <taxon>Eukaryota</taxon>
        <taxon>Metazoa</taxon>
        <taxon>Chordata</taxon>
        <taxon>Craniata</taxon>
        <taxon>Vertebrata</taxon>
        <taxon>Euteleostomi</taxon>
        <taxon>Actinopterygii</taxon>
        <taxon>Neopterygii</taxon>
        <taxon>Teleostei</taxon>
        <taxon>Neoteleostei</taxon>
        <taxon>Acanthomorphata</taxon>
        <taxon>Ovalentaria</taxon>
        <taxon>Atherinomorphae</taxon>
        <taxon>Cyprinodontiformes</taxon>
        <taxon>Goodeidae</taxon>
        <taxon>Goodea</taxon>
    </lineage>
</organism>
<comment type="caution">
    <text evidence="2">The sequence shown here is derived from an EMBL/GenBank/DDBJ whole genome shotgun (WGS) entry which is preliminary data.</text>
</comment>
<dbReference type="Proteomes" id="UP001476798">
    <property type="component" value="Unassembled WGS sequence"/>
</dbReference>
<keyword evidence="3" id="KW-1185">Reference proteome</keyword>
<name>A0ABV0PSW4_9TELE</name>
<evidence type="ECO:0000313" key="3">
    <source>
        <dbReference type="Proteomes" id="UP001476798"/>
    </source>
</evidence>
<reference evidence="2 3" key="1">
    <citation type="submission" date="2021-06" db="EMBL/GenBank/DDBJ databases">
        <authorList>
            <person name="Palmer J.M."/>
        </authorList>
    </citation>
    <scope>NUCLEOTIDE SEQUENCE [LARGE SCALE GENOMIC DNA]</scope>
    <source>
        <strain evidence="2 3">GA_2019</strain>
        <tissue evidence="2">Muscle</tissue>
    </source>
</reference>
<gene>
    <name evidence="2" type="ORF">GOODEAATRI_030277</name>
</gene>
<protein>
    <submittedName>
        <fullName evidence="2">Uncharacterized protein</fullName>
    </submittedName>
</protein>
<feature type="region of interest" description="Disordered" evidence="1">
    <location>
        <begin position="17"/>
        <end position="38"/>
    </location>
</feature>
<sequence length="112" mass="11960">MPNLSAEEDVLSLAASASQFRDEEEVQSSQASETSSFSLQSAAGADGLLLPFLSLHQRSWWDPRALSRLSTDGRVLAAMHESVKAGLDCMPAVEPTVASLIVSRDEALCPDV</sequence>
<evidence type="ECO:0000313" key="2">
    <source>
        <dbReference type="EMBL" id="MEQ2186596.1"/>
    </source>
</evidence>
<accession>A0ABV0PSW4</accession>
<evidence type="ECO:0000256" key="1">
    <source>
        <dbReference type="SAM" id="MobiDB-lite"/>
    </source>
</evidence>
<feature type="compositionally biased region" description="Low complexity" evidence="1">
    <location>
        <begin position="27"/>
        <end position="38"/>
    </location>
</feature>